<protein>
    <submittedName>
        <fullName evidence="1">Uncharacterized protein</fullName>
    </submittedName>
</protein>
<proteinExistence type="predicted"/>
<name>A0A024P6Y2_9BACI</name>
<dbReference type="AlphaFoldDB" id="A0A024P6Y2"/>
<evidence type="ECO:0000313" key="1">
    <source>
        <dbReference type="EMBL" id="CDQ24879.1"/>
    </source>
</evidence>
<sequence>MIGKTLPDRERFSYGEFSFLLIRLGRYAVASIIQGNAPAKGVYRI</sequence>
<keyword evidence="2" id="KW-1185">Reference proteome</keyword>
<comment type="caution">
    <text evidence="1">The sequence shown here is derived from an EMBL/GenBank/DDBJ whole genome shotgun (WGS) entry which is preliminary data.</text>
</comment>
<reference evidence="2" key="1">
    <citation type="submission" date="2014-03" db="EMBL/GenBank/DDBJ databases">
        <authorList>
            <person name="Urmite Genomes U."/>
        </authorList>
    </citation>
    <scope>NUCLEOTIDE SEQUENCE [LARGE SCALE GENOMIC DNA]</scope>
    <source>
        <strain evidence="2">HD-03</strain>
    </source>
</reference>
<dbReference type="EMBL" id="CCDI010000004">
    <property type="protein sequence ID" value="CDQ24879.1"/>
    <property type="molecule type" value="Genomic_DNA"/>
</dbReference>
<accession>A0A024P6Y2</accession>
<organism evidence="1 2">
    <name type="scientific">Halobacillus karajensis</name>
    <dbReference type="NCBI Taxonomy" id="195088"/>
    <lineage>
        <taxon>Bacteria</taxon>
        <taxon>Bacillati</taxon>
        <taxon>Bacillota</taxon>
        <taxon>Bacilli</taxon>
        <taxon>Bacillales</taxon>
        <taxon>Bacillaceae</taxon>
        <taxon>Halobacillus</taxon>
    </lineage>
</organism>
<evidence type="ECO:0000313" key="2">
    <source>
        <dbReference type="Proteomes" id="UP000028868"/>
    </source>
</evidence>
<dbReference type="Proteomes" id="UP000028868">
    <property type="component" value="Unassembled WGS sequence"/>
</dbReference>
<reference evidence="1 2" key="2">
    <citation type="submission" date="2014-05" db="EMBL/GenBank/DDBJ databases">
        <title>Draft genome sequence of Halobacillus karajensis HK-03.</title>
        <authorList>
            <person name="Khelaifia S."/>
            <person name="Croce O."/>
            <person name="Lagier J.C."/>
            <person name="Raoult D."/>
        </authorList>
    </citation>
    <scope>NUCLEOTIDE SEQUENCE [LARGE SCALE GENOMIC DNA]</scope>
    <source>
        <strain evidence="1 2">HD-03</strain>
    </source>
</reference>
<gene>
    <name evidence="1" type="ORF">BN983_03178</name>
</gene>